<dbReference type="InterPro" id="IPR001278">
    <property type="entry name" value="Arg-tRNA-ligase"/>
</dbReference>
<dbReference type="Pfam" id="PF00750">
    <property type="entry name" value="tRNA-synt_1d"/>
    <property type="match status" value="1"/>
</dbReference>
<dbReference type="InterPro" id="IPR005148">
    <property type="entry name" value="Arg-tRNA-synth_N"/>
</dbReference>
<comment type="caution">
    <text evidence="14">The sequence shown here is derived from an EMBL/GenBank/DDBJ whole genome shotgun (WGS) entry which is preliminary data.</text>
</comment>
<evidence type="ECO:0000256" key="3">
    <source>
        <dbReference type="ARBA" id="ARBA00012837"/>
    </source>
</evidence>
<dbReference type="SUPFAM" id="SSF52374">
    <property type="entry name" value="Nucleotidylyl transferase"/>
    <property type="match status" value="1"/>
</dbReference>
<dbReference type="SMART" id="SM00836">
    <property type="entry name" value="DALR_1"/>
    <property type="match status" value="1"/>
</dbReference>
<sequence length="679" mass="76252">MAPLASVQGQVKALFSRALKDAFPSVEQEVLVTKGNPKFGDYQCNNAMVIFREHGSVLGFESPLSVAEAIRSSLPSNDLLGDISVAPQGFVTVRLSSQWLSRQVSECFLSGELSYSKVPRKRVVVDYSSPNIAKEMHVGHLRPTILGESIRRVLEFSGHEVHGLNHVGDWGTQFGMLIEYMKEAYPNFQKELPDVHDLQEFYKASKKRFDEDPDFKSRAQRAVVDLQAGDDFAHSAWQKICDVSRRSFEKIYQRLDISIEERGESFYNAMIPPLVDELKLRKICQESAGAMCIFTPSVSTYPLMVIKSDGGFGYDSTDLAAIYHRLLVMRADWIVYVTDLGQEQHFHMIFDAAEQAGWHRPPLTRCDHMGFGVVQGEDKKRLKTRSGDTVKLSDLLDEAVQRAAFEVRKRVEEQQKEGGEAFLTDPKEQMEAAERLGIAAVRYFDMKQNRTSNYVFNWDRMLDPKGNSAVFLFYAYARIRSIQRKAEASGAGGAGGPSSFHVEVIDPAERDLAMKLVQFPDVIETILGDLHLHHLTDYLWELCNILTTFYVKCKVLGEEAQDSRLLLCEATRKVMLKGFELLGFVQTFVNGVQMQDSSTRDLIFTVPQIISFLSMSSRLLPGTVILTGTPFGVAEGRTPQPWLKPGDKVAVEVEGIGRLENTIVPDTSSTSCFRAQPKL</sequence>
<dbReference type="SUPFAM" id="SSF55190">
    <property type="entry name" value="Arginyl-tRNA synthetase (ArgRS), N-terminal 'additional' domain"/>
    <property type="match status" value="1"/>
</dbReference>
<evidence type="ECO:0000256" key="6">
    <source>
        <dbReference type="ARBA" id="ARBA00022840"/>
    </source>
</evidence>
<evidence type="ECO:0000313" key="15">
    <source>
        <dbReference type="Proteomes" id="UP001642464"/>
    </source>
</evidence>
<comment type="similarity">
    <text evidence="1 11">Belongs to the class-I aminoacyl-tRNA synthetase family.</text>
</comment>
<dbReference type="InterPro" id="IPR001412">
    <property type="entry name" value="aa-tRNA-synth_I_CS"/>
</dbReference>
<dbReference type="PANTHER" id="PTHR11956">
    <property type="entry name" value="ARGINYL-TRNA SYNTHETASE"/>
    <property type="match status" value="1"/>
</dbReference>
<accession>A0ABP0L3Z8</accession>
<dbReference type="Gene3D" id="3.30.1360.70">
    <property type="entry name" value="Arginyl tRNA synthetase N-terminal domain"/>
    <property type="match status" value="1"/>
</dbReference>
<dbReference type="InterPro" id="IPR009080">
    <property type="entry name" value="tRNAsynth_Ia_anticodon-bd"/>
</dbReference>
<evidence type="ECO:0000256" key="1">
    <source>
        <dbReference type="ARBA" id="ARBA00005594"/>
    </source>
</evidence>
<dbReference type="PROSITE" id="PS00178">
    <property type="entry name" value="AA_TRNA_LIGASE_I"/>
    <property type="match status" value="1"/>
</dbReference>
<evidence type="ECO:0000313" key="14">
    <source>
        <dbReference type="EMBL" id="CAK9033546.1"/>
    </source>
</evidence>
<dbReference type="SMART" id="SM01016">
    <property type="entry name" value="Arg_tRNA_synt_N"/>
    <property type="match status" value="1"/>
</dbReference>
<dbReference type="Pfam" id="PF05746">
    <property type="entry name" value="DALR_1"/>
    <property type="match status" value="1"/>
</dbReference>
<dbReference type="CDD" id="cd00671">
    <property type="entry name" value="ArgRS_core"/>
    <property type="match status" value="1"/>
</dbReference>
<dbReference type="NCBIfam" id="TIGR00456">
    <property type="entry name" value="argS"/>
    <property type="match status" value="1"/>
</dbReference>
<evidence type="ECO:0000256" key="11">
    <source>
        <dbReference type="RuleBase" id="RU363038"/>
    </source>
</evidence>
<evidence type="ECO:0000256" key="2">
    <source>
        <dbReference type="ARBA" id="ARBA00010211"/>
    </source>
</evidence>
<keyword evidence="4 11" id="KW-0436">Ligase</keyword>
<dbReference type="EC" id="6.1.1.19" evidence="3"/>
<dbReference type="EMBL" id="CAXAMM010014358">
    <property type="protein sequence ID" value="CAK9033546.1"/>
    <property type="molecule type" value="Genomic_DNA"/>
</dbReference>
<dbReference type="Pfam" id="PF01557">
    <property type="entry name" value="FAA_hydrolase"/>
    <property type="match status" value="1"/>
</dbReference>
<dbReference type="InterPro" id="IPR008909">
    <property type="entry name" value="DALR_anticod-bd"/>
</dbReference>
<keyword evidence="6 11" id="KW-0067">ATP-binding</keyword>
<evidence type="ECO:0000256" key="9">
    <source>
        <dbReference type="ARBA" id="ARBA00033033"/>
    </source>
</evidence>
<proteinExistence type="inferred from homology"/>
<reference evidence="14 15" key="1">
    <citation type="submission" date="2024-02" db="EMBL/GenBank/DDBJ databases">
        <authorList>
            <person name="Chen Y."/>
            <person name="Shah S."/>
            <person name="Dougan E. K."/>
            <person name="Thang M."/>
            <person name="Chan C."/>
        </authorList>
    </citation>
    <scope>NUCLEOTIDE SEQUENCE [LARGE SCALE GENOMIC DNA]</scope>
</reference>
<dbReference type="Proteomes" id="UP001642464">
    <property type="component" value="Unassembled WGS sequence"/>
</dbReference>
<dbReference type="SUPFAM" id="SSF47323">
    <property type="entry name" value="Anticodon-binding domain of a subclass of class I aminoacyl-tRNA synthetases"/>
    <property type="match status" value="1"/>
</dbReference>
<evidence type="ECO:0000256" key="8">
    <source>
        <dbReference type="ARBA" id="ARBA00023146"/>
    </source>
</evidence>
<name>A0ABP0L3Z8_9DINO</name>
<feature type="domain" description="Arginyl tRNA synthetase N-terminal" evidence="13">
    <location>
        <begin position="9"/>
        <end position="95"/>
    </location>
</feature>
<evidence type="ECO:0000256" key="7">
    <source>
        <dbReference type="ARBA" id="ARBA00022917"/>
    </source>
</evidence>
<keyword evidence="7 11" id="KW-0648">Protein biosynthesis</keyword>
<keyword evidence="5 11" id="KW-0547">Nucleotide-binding</keyword>
<keyword evidence="15" id="KW-1185">Reference proteome</keyword>
<dbReference type="InterPro" id="IPR035684">
    <property type="entry name" value="ArgRS_core"/>
</dbReference>
<protein>
    <recommendedName>
        <fullName evidence="3">arginine--tRNA ligase</fullName>
        <ecNumber evidence="3">6.1.1.19</ecNumber>
    </recommendedName>
    <alternativeName>
        <fullName evidence="9">Arginyl-tRNA synthetase</fullName>
    </alternativeName>
</protein>
<evidence type="ECO:0000256" key="5">
    <source>
        <dbReference type="ARBA" id="ARBA00022741"/>
    </source>
</evidence>
<dbReference type="PRINTS" id="PR01038">
    <property type="entry name" value="TRNASYNTHARG"/>
</dbReference>
<dbReference type="HAMAP" id="MF_00123">
    <property type="entry name" value="Arg_tRNA_synth"/>
    <property type="match status" value="1"/>
</dbReference>
<organism evidence="14 15">
    <name type="scientific">Durusdinium trenchii</name>
    <dbReference type="NCBI Taxonomy" id="1381693"/>
    <lineage>
        <taxon>Eukaryota</taxon>
        <taxon>Sar</taxon>
        <taxon>Alveolata</taxon>
        <taxon>Dinophyceae</taxon>
        <taxon>Suessiales</taxon>
        <taxon>Symbiodiniaceae</taxon>
        <taxon>Durusdinium</taxon>
    </lineage>
</organism>
<dbReference type="Gene3D" id="3.90.850.10">
    <property type="entry name" value="Fumarylacetoacetase-like, C-terminal domain"/>
    <property type="match status" value="1"/>
</dbReference>
<dbReference type="InterPro" id="IPR036695">
    <property type="entry name" value="Arg-tRNA-synth_N_sf"/>
</dbReference>
<evidence type="ECO:0000259" key="13">
    <source>
        <dbReference type="SMART" id="SM01016"/>
    </source>
</evidence>
<evidence type="ECO:0000256" key="10">
    <source>
        <dbReference type="ARBA" id="ARBA00049339"/>
    </source>
</evidence>
<dbReference type="Gene3D" id="1.10.730.10">
    <property type="entry name" value="Isoleucyl-tRNA Synthetase, Domain 1"/>
    <property type="match status" value="1"/>
</dbReference>
<keyword evidence="8 11" id="KW-0030">Aminoacyl-tRNA synthetase</keyword>
<dbReference type="InterPro" id="IPR036663">
    <property type="entry name" value="Fumarylacetoacetase_C_sf"/>
</dbReference>
<gene>
    <name evidence="14" type="ORF">SCF082_LOCUS20533</name>
</gene>
<dbReference type="PANTHER" id="PTHR11956:SF5">
    <property type="entry name" value="ARGININE--TRNA LIGASE, CYTOPLASMIC"/>
    <property type="match status" value="1"/>
</dbReference>
<comment type="similarity">
    <text evidence="2">Belongs to the FAH family.</text>
</comment>
<comment type="catalytic activity">
    <reaction evidence="10">
        <text>tRNA(Arg) + L-arginine + ATP = L-arginyl-tRNA(Arg) + AMP + diphosphate</text>
        <dbReference type="Rhea" id="RHEA:20301"/>
        <dbReference type="Rhea" id="RHEA-COMP:9658"/>
        <dbReference type="Rhea" id="RHEA-COMP:9673"/>
        <dbReference type="ChEBI" id="CHEBI:30616"/>
        <dbReference type="ChEBI" id="CHEBI:32682"/>
        <dbReference type="ChEBI" id="CHEBI:33019"/>
        <dbReference type="ChEBI" id="CHEBI:78442"/>
        <dbReference type="ChEBI" id="CHEBI:78513"/>
        <dbReference type="ChEBI" id="CHEBI:456215"/>
        <dbReference type="EC" id="6.1.1.19"/>
    </reaction>
</comment>
<feature type="domain" description="DALR anticodon binding" evidence="12">
    <location>
        <begin position="472"/>
        <end position="586"/>
    </location>
</feature>
<dbReference type="SUPFAM" id="SSF56529">
    <property type="entry name" value="FAH"/>
    <property type="match status" value="1"/>
</dbReference>
<dbReference type="Gene3D" id="3.40.50.620">
    <property type="entry name" value="HUPs"/>
    <property type="match status" value="1"/>
</dbReference>
<dbReference type="Pfam" id="PF03485">
    <property type="entry name" value="Arg_tRNA_synt_N"/>
    <property type="match status" value="1"/>
</dbReference>
<evidence type="ECO:0000256" key="4">
    <source>
        <dbReference type="ARBA" id="ARBA00022598"/>
    </source>
</evidence>
<evidence type="ECO:0000259" key="12">
    <source>
        <dbReference type="SMART" id="SM00836"/>
    </source>
</evidence>
<dbReference type="InterPro" id="IPR014729">
    <property type="entry name" value="Rossmann-like_a/b/a_fold"/>
</dbReference>
<dbReference type="InterPro" id="IPR011234">
    <property type="entry name" value="Fumarylacetoacetase-like_C"/>
</dbReference>